<sequence length="847" mass="97148">MRNFQQKKILEMIQTLAEANAEIKRLFLQKEFSSFLQVLADCQEFVAAICGFIEEIEGEGTQTVALFGEYYGLLYQASLAVEQKKNRSFLKHLKEQLNKITNSVKTELKPNKLEVVFFPYNASMWDSLESVWLAANNDPCCDAYVAPVPYYELLPNGMFGKMHYEGSEYPDNVPITDWREYDIETRRPDIIFIHYAYDDMARNARIHPDFYSKRLKEHCDLLVYIPYFVPVDDVVEDYCAVLPGVLYADKVIVQSEAQRQSYINLYKQYDKQGGWNGRFGNPMEKFVALGSPKYDKVAEAQKVAYSLPEAWEWQLYRQDGTRKKVIFYNTHMFTWINGGKEYFKKLQAVFAFFRSRDDVVLWWRPHPNTELNFRTLQPQLLDEYMRVVREYKEAGWGIYDDTPDLHRAIAMSDAYYGDYSSVVSLFIAAGKPAMTQNIHEGHSAEPYMLPTCLYVDDEFIWFTLYGKNALFRMDKQTGKSEFVKLFPDIVDNGEYFFFQSAAKVGDTMFFTPAGANNITTYNVVNQSMTLIPLKPPVAIPGINYTSKWKFHDALVYGAKVFFIGFSYPAIICIDTLNRNIDYFTDWVPEFVKQLKSHSEYVLLSRACQNGSVIVAVSEHTNAVLVFDMNTCKTEIHKISNKATGWTSICFDGIDYWLVPKSVSPVVRWNLQDNKITEYSAFPDSFMPVEYRSIKILNAGNYIWIFPYNGNMILAINRDNGSMEIMREFDSGLGGLSGYTFAYLSGEKIYAIPRCGNLIEEYDVMTGDLHIRSLNIDACLAPDSKKMPGSSLSVYQEGGLFTAKQFLRIVSNNDYTGTANHNAIHDLAVNNGTVGRAIYDLLKAEIVL</sequence>
<organism evidence="1">
    <name type="scientific">uncultured Sporomusa sp</name>
    <dbReference type="NCBI Taxonomy" id="307249"/>
    <lineage>
        <taxon>Bacteria</taxon>
        <taxon>Bacillati</taxon>
        <taxon>Bacillota</taxon>
        <taxon>Negativicutes</taxon>
        <taxon>Selenomonadales</taxon>
        <taxon>Sporomusaceae</taxon>
        <taxon>Sporomusa</taxon>
        <taxon>environmental samples</taxon>
    </lineage>
</organism>
<protein>
    <submittedName>
        <fullName evidence="1">Uncharacterized protein</fullName>
    </submittedName>
</protein>
<proteinExistence type="predicted"/>
<dbReference type="SUPFAM" id="SSF53756">
    <property type="entry name" value="UDP-Glycosyltransferase/glycogen phosphorylase"/>
    <property type="match status" value="1"/>
</dbReference>
<dbReference type="SUPFAM" id="SSF50998">
    <property type="entry name" value="Quinoprotein alcohol dehydrogenase-like"/>
    <property type="match status" value="1"/>
</dbReference>
<dbReference type="Gene3D" id="3.40.50.12580">
    <property type="match status" value="1"/>
</dbReference>
<gene>
    <name evidence="1" type="ORF">KL86SPO_70524</name>
</gene>
<reference evidence="1" key="1">
    <citation type="submission" date="2016-08" db="EMBL/GenBank/DDBJ databases">
        <authorList>
            <person name="Seilhamer J.J."/>
        </authorList>
    </citation>
    <scope>NUCLEOTIDE SEQUENCE</scope>
    <source>
        <strain evidence="1">86</strain>
    </source>
</reference>
<accession>A0A212M1M8</accession>
<dbReference type="EMBL" id="FMJE01000007">
    <property type="protein sequence ID" value="SCM83666.1"/>
    <property type="molecule type" value="Genomic_DNA"/>
</dbReference>
<evidence type="ECO:0000313" key="1">
    <source>
        <dbReference type="EMBL" id="SCM83666.1"/>
    </source>
</evidence>
<name>A0A212M1M8_9FIRM</name>
<dbReference type="InterPro" id="IPR043148">
    <property type="entry name" value="TagF_C"/>
</dbReference>
<dbReference type="InterPro" id="IPR011047">
    <property type="entry name" value="Quinoprotein_ADH-like_sf"/>
</dbReference>
<dbReference type="AlphaFoldDB" id="A0A212M1M8"/>
<dbReference type="RefSeq" id="WP_288186035.1">
    <property type="nucleotide sequence ID" value="NZ_LT608335.1"/>
</dbReference>